<dbReference type="RefSeq" id="WP_187303915.1">
    <property type="nucleotide sequence ID" value="NZ_JACRYT010000019.1"/>
</dbReference>
<feature type="signal peptide" evidence="1">
    <location>
        <begin position="1"/>
        <end position="22"/>
    </location>
</feature>
<dbReference type="EMBL" id="JACRYT010000019">
    <property type="protein sequence ID" value="MBC6680820.1"/>
    <property type="molecule type" value="Genomic_DNA"/>
</dbReference>
<keyword evidence="1" id="KW-0732">Signal</keyword>
<feature type="chain" id="PRO_5036677382" evidence="1">
    <location>
        <begin position="23"/>
        <end position="173"/>
    </location>
</feature>
<proteinExistence type="predicted"/>
<dbReference type="SUPFAM" id="SSF54001">
    <property type="entry name" value="Cysteine proteinases"/>
    <property type="match status" value="1"/>
</dbReference>
<protein>
    <submittedName>
        <fullName evidence="3">CHAP domain-containing protein</fullName>
    </submittedName>
</protein>
<accession>A0A923NMS8</accession>
<evidence type="ECO:0000259" key="2">
    <source>
        <dbReference type="Pfam" id="PF05257"/>
    </source>
</evidence>
<dbReference type="Gene3D" id="3.90.1720.10">
    <property type="entry name" value="endopeptidase domain like (from Nostoc punctiforme)"/>
    <property type="match status" value="1"/>
</dbReference>
<dbReference type="InterPro" id="IPR038765">
    <property type="entry name" value="Papain-like_cys_pep_sf"/>
</dbReference>
<keyword evidence="4" id="KW-1185">Reference proteome</keyword>
<gene>
    <name evidence="3" type="ORF">H9L42_13400</name>
</gene>
<dbReference type="Proteomes" id="UP000602647">
    <property type="component" value="Unassembled WGS sequence"/>
</dbReference>
<name>A0A923NMS8_9FIRM</name>
<comment type="caution">
    <text evidence="3">The sequence shown here is derived from an EMBL/GenBank/DDBJ whole genome shotgun (WGS) entry which is preliminary data.</text>
</comment>
<reference evidence="3" key="1">
    <citation type="submission" date="2020-08" db="EMBL/GenBank/DDBJ databases">
        <title>Genome public.</title>
        <authorList>
            <person name="Liu C."/>
            <person name="Sun Q."/>
        </authorList>
    </citation>
    <scope>NUCLEOTIDE SEQUENCE</scope>
    <source>
        <strain evidence="3">BX12</strain>
    </source>
</reference>
<evidence type="ECO:0000313" key="3">
    <source>
        <dbReference type="EMBL" id="MBC6680820.1"/>
    </source>
</evidence>
<dbReference type="InterPro" id="IPR007921">
    <property type="entry name" value="CHAP_dom"/>
</dbReference>
<feature type="domain" description="Peptidase C51" evidence="2">
    <location>
        <begin position="65"/>
        <end position="136"/>
    </location>
</feature>
<sequence length="173" mass="19278">MKQRIAAGVLLLAAVFLFCGMAASSKQTAGIRVKAPEAEDSGAQYYYESTVNPFYPELAPYYEVKGGYITGNCTWYAWGRACEIAGRKLPHVFLGDAGTWWETNQKEGWYPYGTSPKRGAIACYETHVGIVEQVEPLLISESGWGVEKQRAPVVFHCGKPWHSKPKGYIYPEE</sequence>
<evidence type="ECO:0000256" key="1">
    <source>
        <dbReference type="SAM" id="SignalP"/>
    </source>
</evidence>
<dbReference type="Pfam" id="PF05257">
    <property type="entry name" value="CHAP"/>
    <property type="match status" value="1"/>
</dbReference>
<organism evidence="3 4">
    <name type="scientific">Zhenpiania hominis</name>
    <dbReference type="NCBI Taxonomy" id="2763644"/>
    <lineage>
        <taxon>Bacteria</taxon>
        <taxon>Bacillati</taxon>
        <taxon>Bacillota</taxon>
        <taxon>Clostridia</taxon>
        <taxon>Peptostreptococcales</taxon>
        <taxon>Anaerovoracaceae</taxon>
        <taxon>Zhenpiania</taxon>
    </lineage>
</organism>
<dbReference type="AlphaFoldDB" id="A0A923NMS8"/>
<evidence type="ECO:0000313" key="4">
    <source>
        <dbReference type="Proteomes" id="UP000602647"/>
    </source>
</evidence>